<evidence type="ECO:0000256" key="3">
    <source>
        <dbReference type="ARBA" id="ARBA00023211"/>
    </source>
</evidence>
<reference evidence="6 7" key="1">
    <citation type="submission" date="2017-11" db="EMBL/GenBank/DDBJ databases">
        <title>Draft Genome Sequence of Lactobacillus curieae NBRC 111893 isolated from Koso, a Japanese sugar-Vegetable Fermented Beverage.</title>
        <authorList>
            <person name="Chiou T.Y."/>
            <person name="Oshima K."/>
            <person name="Suda W."/>
            <person name="Hattori M."/>
            <person name="Takahashi T."/>
        </authorList>
    </citation>
    <scope>NUCLEOTIDE SEQUENCE [LARGE SCALE GENOMIC DNA]</scope>
    <source>
        <strain evidence="6 7">NBRC111893</strain>
    </source>
</reference>
<evidence type="ECO:0000313" key="6">
    <source>
        <dbReference type="EMBL" id="GAY72003.1"/>
    </source>
</evidence>
<dbReference type="GO" id="GO:0008973">
    <property type="term" value="F:phosphopentomutase activity"/>
    <property type="evidence" value="ECO:0007669"/>
    <property type="project" value="UniProtKB-EC"/>
</dbReference>
<evidence type="ECO:0000313" key="7">
    <source>
        <dbReference type="Proteomes" id="UP000286974"/>
    </source>
</evidence>
<keyword evidence="7" id="KW-1185">Reference proteome</keyword>
<dbReference type="Gene3D" id="3.40.720.10">
    <property type="entry name" value="Alkaline Phosphatase, subunit A"/>
    <property type="match status" value="1"/>
</dbReference>
<dbReference type="PANTHER" id="PTHR21110:SF0">
    <property type="entry name" value="PHOSPHOPENTOMUTASE"/>
    <property type="match status" value="1"/>
</dbReference>
<keyword evidence="3" id="KW-0464">Manganese</keyword>
<dbReference type="Pfam" id="PF01676">
    <property type="entry name" value="Metalloenzyme"/>
    <property type="match status" value="1"/>
</dbReference>
<dbReference type="Proteomes" id="UP000286974">
    <property type="component" value="Unassembled WGS sequence"/>
</dbReference>
<protein>
    <submittedName>
        <fullName evidence="6">Phosphopentomutase</fullName>
        <ecNumber evidence="6">5.4.2.7</ecNumber>
    </submittedName>
</protein>
<organism evidence="6 7">
    <name type="scientific">Lentilactobacillus kosonis</name>
    <dbReference type="NCBI Taxonomy" id="2810561"/>
    <lineage>
        <taxon>Bacteria</taxon>
        <taxon>Bacillati</taxon>
        <taxon>Bacillota</taxon>
        <taxon>Bacilli</taxon>
        <taxon>Lactobacillales</taxon>
        <taxon>Lactobacillaceae</taxon>
        <taxon>Lentilactobacillus</taxon>
    </lineage>
</organism>
<dbReference type="InterPro" id="IPR010045">
    <property type="entry name" value="DeoB"/>
</dbReference>
<dbReference type="EMBL" id="BEXA01000001">
    <property type="protein sequence ID" value="GAY72003.1"/>
    <property type="molecule type" value="Genomic_DNA"/>
</dbReference>
<keyword evidence="2" id="KW-0479">Metal-binding</keyword>
<dbReference type="InterPro" id="IPR017850">
    <property type="entry name" value="Alkaline_phosphatase_core_sf"/>
</dbReference>
<comment type="caution">
    <text evidence="6">The sequence shown here is derived from an EMBL/GenBank/DDBJ whole genome shotgun (WGS) entry which is preliminary data.</text>
</comment>
<dbReference type="InterPro" id="IPR006124">
    <property type="entry name" value="Metalloenzyme"/>
</dbReference>
<dbReference type="AlphaFoldDB" id="A0A401FI08"/>
<evidence type="ECO:0000256" key="1">
    <source>
        <dbReference type="ARBA" id="ARBA00010373"/>
    </source>
</evidence>
<dbReference type="GO" id="GO:0000287">
    <property type="term" value="F:magnesium ion binding"/>
    <property type="evidence" value="ECO:0007669"/>
    <property type="project" value="InterPro"/>
</dbReference>
<sequence>MKMIGEDDFMKIKRVFILDLASLGIGESADANRFDSVGADTLGHVFEDASLDINLPTLTELGLGNIRYQNPIAQIPEVDNPLGSYGKIQIAAPNNQVTTGLREMLDYQAEARTTSVLDSVAEVDPLDNKVIILSNYQSYFSNQLQSQNIHVNDDTSVWWSLHREAIRQQSGVVYARMSGLDHLAHDGKKESYLGELSKIDGNIQRLMNEMFSTDMLIITSSFANDMRSPLPVTREYLPLIGYLPSGRVGKSLGIRRSLGDIGATLAELFNVEVADNNIGHSFLREFL</sequence>
<dbReference type="EC" id="5.4.2.7" evidence="6"/>
<feature type="domain" description="Metalloenzyme" evidence="5">
    <location>
        <begin position="14"/>
        <end position="272"/>
    </location>
</feature>
<dbReference type="SUPFAM" id="SSF53649">
    <property type="entry name" value="Alkaline phosphatase-like"/>
    <property type="match status" value="1"/>
</dbReference>
<keyword evidence="4 6" id="KW-0413">Isomerase</keyword>
<accession>A0A401FI08</accession>
<evidence type="ECO:0000256" key="4">
    <source>
        <dbReference type="ARBA" id="ARBA00023235"/>
    </source>
</evidence>
<evidence type="ECO:0000256" key="2">
    <source>
        <dbReference type="ARBA" id="ARBA00022723"/>
    </source>
</evidence>
<gene>
    <name evidence="6" type="ORF">NBRC111893_149</name>
</gene>
<dbReference type="STRING" id="1138822.PL11_001700"/>
<dbReference type="PANTHER" id="PTHR21110">
    <property type="entry name" value="PHOSPHOPENTOMUTASE"/>
    <property type="match status" value="1"/>
</dbReference>
<dbReference type="GO" id="GO:0043094">
    <property type="term" value="P:metabolic compound salvage"/>
    <property type="evidence" value="ECO:0007669"/>
    <property type="project" value="InterPro"/>
</dbReference>
<proteinExistence type="inferred from homology"/>
<comment type="similarity">
    <text evidence="1">Belongs to the phosphopentomutase family.</text>
</comment>
<name>A0A401FI08_9LACO</name>
<dbReference type="GO" id="GO:0005829">
    <property type="term" value="C:cytosol"/>
    <property type="evidence" value="ECO:0007669"/>
    <property type="project" value="TreeGrafter"/>
</dbReference>
<evidence type="ECO:0000259" key="5">
    <source>
        <dbReference type="Pfam" id="PF01676"/>
    </source>
</evidence>
<dbReference type="GO" id="GO:0009117">
    <property type="term" value="P:nucleotide metabolic process"/>
    <property type="evidence" value="ECO:0007669"/>
    <property type="project" value="InterPro"/>
</dbReference>